<dbReference type="OrthoDB" id="6359816at2759"/>
<dbReference type="SUPFAM" id="SSF54695">
    <property type="entry name" value="POZ domain"/>
    <property type="match status" value="1"/>
</dbReference>
<dbReference type="GeneID" id="25408202"/>
<gene>
    <name evidence="2" type="ORF">M436DRAFT_28342</name>
</gene>
<dbReference type="InterPro" id="IPR011333">
    <property type="entry name" value="SKP1/BTB/POZ_sf"/>
</dbReference>
<dbReference type="Proteomes" id="UP000027730">
    <property type="component" value="Unassembled WGS sequence"/>
</dbReference>
<feature type="non-terminal residue" evidence="2">
    <location>
        <position position="1"/>
    </location>
</feature>
<accession>A0A074WKX7</accession>
<evidence type="ECO:0000313" key="2">
    <source>
        <dbReference type="EMBL" id="KEQ72259.1"/>
    </source>
</evidence>
<organism evidence="2 3">
    <name type="scientific">Aureobasidium namibiae CBS 147.97</name>
    <dbReference type="NCBI Taxonomy" id="1043004"/>
    <lineage>
        <taxon>Eukaryota</taxon>
        <taxon>Fungi</taxon>
        <taxon>Dikarya</taxon>
        <taxon>Ascomycota</taxon>
        <taxon>Pezizomycotina</taxon>
        <taxon>Dothideomycetes</taxon>
        <taxon>Dothideomycetidae</taxon>
        <taxon>Dothideales</taxon>
        <taxon>Saccotheciaceae</taxon>
        <taxon>Aureobasidium</taxon>
    </lineage>
</organism>
<dbReference type="Gene3D" id="3.30.710.10">
    <property type="entry name" value="Potassium Channel Kv1.1, Chain A"/>
    <property type="match status" value="1"/>
</dbReference>
<sequence length="167" mass="19097">VIVRFDGGRREFLSEKRILSAMSSYFKRAFSGNFSVATSDVIDLGDEDNAKRICAMLCFIHGTPYTRLHQRNAVGHNLDFHIDLYLLGEQFDIRTLRYAAATTFFKEAVFFIDTPWFPMAVQRVIGPDAPVMADQYLVEVTVKICIEHIEKLITNERFVEMAHAGEL</sequence>
<name>A0A074WKX7_9PEZI</name>
<proteinExistence type="predicted"/>
<dbReference type="AlphaFoldDB" id="A0A074WKX7"/>
<keyword evidence="3" id="KW-1185">Reference proteome</keyword>
<dbReference type="RefSeq" id="XP_013426093.1">
    <property type="nucleotide sequence ID" value="XM_013570639.1"/>
</dbReference>
<protein>
    <recommendedName>
        <fullName evidence="1">BTB domain-containing protein</fullName>
    </recommendedName>
</protein>
<dbReference type="InterPro" id="IPR000210">
    <property type="entry name" value="BTB/POZ_dom"/>
</dbReference>
<evidence type="ECO:0000313" key="3">
    <source>
        <dbReference type="Proteomes" id="UP000027730"/>
    </source>
</evidence>
<dbReference type="STRING" id="1043004.A0A074WKX7"/>
<dbReference type="PROSITE" id="PS50097">
    <property type="entry name" value="BTB"/>
    <property type="match status" value="1"/>
</dbReference>
<dbReference type="Pfam" id="PF00651">
    <property type="entry name" value="BTB"/>
    <property type="match status" value="1"/>
</dbReference>
<feature type="domain" description="BTB" evidence="1">
    <location>
        <begin position="1"/>
        <end position="61"/>
    </location>
</feature>
<dbReference type="HOGENOM" id="CLU_087641_0_1_1"/>
<evidence type="ECO:0000259" key="1">
    <source>
        <dbReference type="PROSITE" id="PS50097"/>
    </source>
</evidence>
<feature type="non-terminal residue" evidence="2">
    <location>
        <position position="167"/>
    </location>
</feature>
<dbReference type="EMBL" id="KL584712">
    <property type="protein sequence ID" value="KEQ72259.1"/>
    <property type="molecule type" value="Genomic_DNA"/>
</dbReference>
<reference evidence="2 3" key="1">
    <citation type="journal article" date="2014" name="BMC Genomics">
        <title>Genome sequencing of four Aureobasidium pullulans varieties: biotechnological potential, stress tolerance, and description of new species.</title>
        <authorList>
            <person name="Gostin Ar C."/>
            <person name="Ohm R.A."/>
            <person name="Kogej T."/>
            <person name="Sonjak S."/>
            <person name="Turk M."/>
            <person name="Zajc J."/>
            <person name="Zalar P."/>
            <person name="Grube M."/>
            <person name="Sun H."/>
            <person name="Han J."/>
            <person name="Sharma A."/>
            <person name="Chiniquy J."/>
            <person name="Ngan C.Y."/>
            <person name="Lipzen A."/>
            <person name="Barry K."/>
            <person name="Grigoriev I.V."/>
            <person name="Gunde-Cimerman N."/>
        </authorList>
    </citation>
    <scope>NUCLEOTIDE SEQUENCE [LARGE SCALE GENOMIC DNA]</scope>
    <source>
        <strain evidence="2 3">CBS 147.97</strain>
    </source>
</reference>